<evidence type="ECO:0000313" key="3">
    <source>
        <dbReference type="Proteomes" id="UP000638648"/>
    </source>
</evidence>
<proteinExistence type="predicted"/>
<keyword evidence="2" id="KW-0808">Transferase</keyword>
<gene>
    <name evidence="2" type="ORF">HEB94_002917</name>
</gene>
<feature type="domain" description="Methyltransferase" evidence="1">
    <location>
        <begin position="48"/>
        <end position="134"/>
    </location>
</feature>
<keyword evidence="2" id="KW-0489">Methyltransferase</keyword>
<comment type="caution">
    <text evidence="2">The sequence shown here is derived from an EMBL/GenBank/DDBJ whole genome shotgun (WGS) entry which is preliminary data.</text>
</comment>
<dbReference type="Gene3D" id="3.40.50.150">
    <property type="entry name" value="Vaccinia Virus protein VP39"/>
    <property type="match status" value="1"/>
</dbReference>
<dbReference type="GO" id="GO:0032259">
    <property type="term" value="P:methylation"/>
    <property type="evidence" value="ECO:0007669"/>
    <property type="project" value="UniProtKB-KW"/>
</dbReference>
<dbReference type="GO" id="GO:0008168">
    <property type="term" value="F:methyltransferase activity"/>
    <property type="evidence" value="ECO:0007669"/>
    <property type="project" value="UniProtKB-KW"/>
</dbReference>
<dbReference type="CDD" id="cd02440">
    <property type="entry name" value="AdoMet_MTases"/>
    <property type="match status" value="1"/>
</dbReference>
<evidence type="ECO:0000259" key="1">
    <source>
        <dbReference type="Pfam" id="PF13649"/>
    </source>
</evidence>
<protein>
    <submittedName>
        <fullName evidence="2">SAM-dependent methyltransferase</fullName>
    </submittedName>
</protein>
<reference evidence="2" key="1">
    <citation type="submission" date="2020-10" db="EMBL/GenBank/DDBJ databases">
        <title>Sequencing the genomes of 1000 actinobacteria strains.</title>
        <authorList>
            <person name="Klenk H.-P."/>
        </authorList>
    </citation>
    <scope>NUCLEOTIDE SEQUENCE</scope>
    <source>
        <strain evidence="2">DSM 45354</strain>
    </source>
</reference>
<organism evidence="2 3">
    <name type="scientific">Actinopolymorpha pittospori</name>
    <dbReference type="NCBI Taxonomy" id="648752"/>
    <lineage>
        <taxon>Bacteria</taxon>
        <taxon>Bacillati</taxon>
        <taxon>Actinomycetota</taxon>
        <taxon>Actinomycetes</taxon>
        <taxon>Propionibacteriales</taxon>
        <taxon>Actinopolymorphaceae</taxon>
        <taxon>Actinopolymorpha</taxon>
    </lineage>
</organism>
<dbReference type="AlphaFoldDB" id="A0A927MSY8"/>
<sequence length="231" mass="24061">MDVIDDSHEAPVLLRANGVREPLEVARWLAPATPTDGIVLDACRGPTVDVGCGPGRLVASLTDRGVVALGVDISPTAIALTRARGAAALCRDVFDPLPGERRWRHVLLADGNIGIGGDPVALLRRVSLLLGPGGSVLVETRPPGQGLRRERVRLVRTSGACGPWFPWAFVGADAVEELASYAGLRRSWSMSDGGRWFAELECSAAGSSVGYGTVIPSSGVASASRMVASTG</sequence>
<keyword evidence="3" id="KW-1185">Reference proteome</keyword>
<dbReference type="InterPro" id="IPR041698">
    <property type="entry name" value="Methyltransf_25"/>
</dbReference>
<dbReference type="Proteomes" id="UP000638648">
    <property type="component" value="Unassembled WGS sequence"/>
</dbReference>
<dbReference type="RefSeq" id="WP_192750256.1">
    <property type="nucleotide sequence ID" value="NZ_BAABJL010000025.1"/>
</dbReference>
<evidence type="ECO:0000313" key="2">
    <source>
        <dbReference type="EMBL" id="MBE1606069.1"/>
    </source>
</evidence>
<name>A0A927MSY8_9ACTN</name>
<dbReference type="Pfam" id="PF13649">
    <property type="entry name" value="Methyltransf_25"/>
    <property type="match status" value="1"/>
</dbReference>
<dbReference type="InterPro" id="IPR029063">
    <property type="entry name" value="SAM-dependent_MTases_sf"/>
</dbReference>
<dbReference type="EMBL" id="JADBEM010000001">
    <property type="protein sequence ID" value="MBE1606069.1"/>
    <property type="molecule type" value="Genomic_DNA"/>
</dbReference>
<dbReference type="SUPFAM" id="SSF53335">
    <property type="entry name" value="S-adenosyl-L-methionine-dependent methyltransferases"/>
    <property type="match status" value="1"/>
</dbReference>
<accession>A0A927MSY8</accession>